<protein>
    <recommendedName>
        <fullName evidence="6">Caffeoyl-CoA O-methyltransferase</fullName>
    </recommendedName>
</protein>
<dbReference type="GeneID" id="100193609"/>
<dbReference type="InterPro" id="IPR002935">
    <property type="entry name" value="SAM_O-MeTrfase"/>
</dbReference>
<evidence type="ECO:0000256" key="1">
    <source>
        <dbReference type="ARBA" id="ARBA00022603"/>
    </source>
</evidence>
<keyword evidence="1" id="KW-0489">Methyltransferase</keyword>
<sequence>MAASPDEVQLLQLLIEILGAKNAIEVGVFTGYSLLATALALPDDGKIVAIDVTRESYDQIGSPVIEKAGVAHKIDFRVGLALPVLDQMVAEVMNRNLYSSAFPCARNASMCRCCRGAVQG</sequence>
<dbReference type="RefSeq" id="NP_001132183.1">
    <property type="nucleotide sequence ID" value="NM_001138711.1"/>
</dbReference>
<dbReference type="KEGG" id="zma:100193609"/>
<dbReference type="PROSITE" id="PS51682">
    <property type="entry name" value="SAM_OMT_I"/>
    <property type="match status" value="1"/>
</dbReference>
<keyword evidence="2" id="KW-0808">Transferase</keyword>
<name>B4FFN3_MAIZE</name>
<dbReference type="PANTHER" id="PTHR10509:SF92">
    <property type="entry name" value="OS09G0481400 PROTEIN"/>
    <property type="match status" value="1"/>
</dbReference>
<keyword evidence="3" id="KW-0949">S-adenosyl-L-methionine</keyword>
<evidence type="ECO:0000256" key="4">
    <source>
        <dbReference type="ARBA" id="ARBA00023453"/>
    </source>
</evidence>
<dbReference type="Pfam" id="PF01596">
    <property type="entry name" value="Methyltransf_3"/>
    <property type="match status" value="1"/>
</dbReference>
<dbReference type="EMBL" id="BT035921">
    <property type="protein sequence ID" value="ACF80926.1"/>
    <property type="molecule type" value="mRNA"/>
</dbReference>
<dbReference type="ExpressionAtlas" id="B4FFN3">
    <property type="expression patterns" value="baseline and differential"/>
</dbReference>
<dbReference type="AlphaFoldDB" id="B4FFN3"/>
<evidence type="ECO:0000313" key="5">
    <source>
        <dbReference type="EMBL" id="ACF80926.1"/>
    </source>
</evidence>
<organism evidence="5">
    <name type="scientific">Zea mays</name>
    <name type="common">Maize</name>
    <dbReference type="NCBI Taxonomy" id="4577"/>
    <lineage>
        <taxon>Eukaryota</taxon>
        <taxon>Viridiplantae</taxon>
        <taxon>Streptophyta</taxon>
        <taxon>Embryophyta</taxon>
        <taxon>Tracheophyta</taxon>
        <taxon>Spermatophyta</taxon>
        <taxon>Magnoliopsida</taxon>
        <taxon>Liliopsida</taxon>
        <taxon>Poales</taxon>
        <taxon>Poaceae</taxon>
        <taxon>PACMAD clade</taxon>
        <taxon>Panicoideae</taxon>
        <taxon>Andropogonodae</taxon>
        <taxon>Andropogoneae</taxon>
        <taxon>Tripsacinae</taxon>
        <taxon>Zea</taxon>
    </lineage>
</organism>
<proteinExistence type="evidence at transcript level"/>
<dbReference type="InterPro" id="IPR050362">
    <property type="entry name" value="Cation-dep_OMT"/>
</dbReference>
<dbReference type="PANTHER" id="PTHR10509">
    <property type="entry name" value="O-METHYLTRANSFERASE-RELATED"/>
    <property type="match status" value="1"/>
</dbReference>
<dbReference type="InterPro" id="IPR029063">
    <property type="entry name" value="SAM-dependent_MTases_sf"/>
</dbReference>
<comment type="similarity">
    <text evidence="4">Belongs to the class I-like SAM-binding methyltransferase superfamily. Cation-dependent O-methyltransferase family.</text>
</comment>
<evidence type="ECO:0000256" key="2">
    <source>
        <dbReference type="ARBA" id="ARBA00022679"/>
    </source>
</evidence>
<dbReference type="GO" id="GO:0008171">
    <property type="term" value="F:O-methyltransferase activity"/>
    <property type="evidence" value="ECO:0007669"/>
    <property type="project" value="InterPro"/>
</dbReference>
<accession>B4FFN3</accession>
<reference evidence="5" key="1">
    <citation type="journal article" date="2009" name="PLoS Genet.">
        <title>Sequencing, mapping, and analysis of 27,455 maize full-length cDNAs.</title>
        <authorList>
            <person name="Soderlund C."/>
            <person name="Descour A."/>
            <person name="Kudrna D."/>
            <person name="Bomhoff M."/>
            <person name="Boyd L."/>
            <person name="Currie J."/>
            <person name="Angelova A."/>
            <person name="Collura K."/>
            <person name="Wissotski M."/>
            <person name="Ashley E."/>
            <person name="Morrow D."/>
            <person name="Fernandes J."/>
            <person name="Walbot V."/>
            <person name="Yu Y."/>
        </authorList>
    </citation>
    <scope>NUCLEOTIDE SEQUENCE</scope>
    <source>
        <strain evidence="5">B73</strain>
    </source>
</reference>
<dbReference type="HOGENOM" id="CLU_067676_5_4_1"/>
<evidence type="ECO:0000256" key="3">
    <source>
        <dbReference type="ARBA" id="ARBA00022691"/>
    </source>
</evidence>
<dbReference type="GO" id="GO:0032259">
    <property type="term" value="P:methylation"/>
    <property type="evidence" value="ECO:0007669"/>
    <property type="project" value="UniProtKB-KW"/>
</dbReference>
<dbReference type="OrthoDB" id="10251242at2759"/>
<dbReference type="Gene3D" id="3.40.50.150">
    <property type="entry name" value="Vaccinia Virus protein VP39"/>
    <property type="match status" value="1"/>
</dbReference>
<evidence type="ECO:0008006" key="6">
    <source>
        <dbReference type="Google" id="ProtNLM"/>
    </source>
</evidence>
<dbReference type="SUPFAM" id="SSF53335">
    <property type="entry name" value="S-adenosyl-L-methionine-dependent methyltransferases"/>
    <property type="match status" value="1"/>
</dbReference>